<feature type="chain" id="PRO_5042856306" evidence="2">
    <location>
        <begin position="25"/>
        <end position="151"/>
    </location>
</feature>
<dbReference type="Proteomes" id="UP001371456">
    <property type="component" value="Unassembled WGS sequence"/>
</dbReference>
<feature type="signal peptide" evidence="2">
    <location>
        <begin position="1"/>
        <end position="24"/>
    </location>
</feature>
<evidence type="ECO:0000256" key="2">
    <source>
        <dbReference type="SAM" id="SignalP"/>
    </source>
</evidence>
<feature type="region of interest" description="Disordered" evidence="1">
    <location>
        <begin position="107"/>
        <end position="129"/>
    </location>
</feature>
<sequence>MHLRAILQIVVAISLLLSYAKIEARQSLSKVENLELERQLKLINKPAIKKIKMKPTLPNLHGDDTSSNINKPSNIGLKGGGCPTGTVPIRRITKDDLIRQTLSSLIRGADESPDGDGIESSVLDRTNSSTPFKGGRKVYMLLLFHILATKH</sequence>
<organism evidence="3 4">
    <name type="scientific">Solanum bulbocastanum</name>
    <name type="common">Wild potato</name>
    <dbReference type="NCBI Taxonomy" id="147425"/>
    <lineage>
        <taxon>Eukaryota</taxon>
        <taxon>Viridiplantae</taxon>
        <taxon>Streptophyta</taxon>
        <taxon>Embryophyta</taxon>
        <taxon>Tracheophyta</taxon>
        <taxon>Spermatophyta</taxon>
        <taxon>Magnoliopsida</taxon>
        <taxon>eudicotyledons</taxon>
        <taxon>Gunneridae</taxon>
        <taxon>Pentapetalae</taxon>
        <taxon>asterids</taxon>
        <taxon>lamiids</taxon>
        <taxon>Solanales</taxon>
        <taxon>Solanaceae</taxon>
        <taxon>Solanoideae</taxon>
        <taxon>Solaneae</taxon>
        <taxon>Solanum</taxon>
    </lineage>
</organism>
<evidence type="ECO:0000313" key="4">
    <source>
        <dbReference type="Proteomes" id="UP001371456"/>
    </source>
</evidence>
<proteinExistence type="predicted"/>
<keyword evidence="4" id="KW-1185">Reference proteome</keyword>
<protein>
    <submittedName>
        <fullName evidence="3">Uncharacterized protein</fullName>
    </submittedName>
</protein>
<dbReference type="AlphaFoldDB" id="A0AAN8TB03"/>
<feature type="region of interest" description="Disordered" evidence="1">
    <location>
        <begin position="55"/>
        <end position="77"/>
    </location>
</feature>
<name>A0AAN8TB03_SOLBU</name>
<comment type="caution">
    <text evidence="3">The sequence shown here is derived from an EMBL/GenBank/DDBJ whole genome shotgun (WGS) entry which is preliminary data.</text>
</comment>
<accession>A0AAN8TB03</accession>
<reference evidence="3 4" key="1">
    <citation type="submission" date="2024-02" db="EMBL/GenBank/DDBJ databases">
        <title>de novo genome assembly of Solanum bulbocastanum strain 11H21.</title>
        <authorList>
            <person name="Hosaka A.J."/>
        </authorList>
    </citation>
    <scope>NUCLEOTIDE SEQUENCE [LARGE SCALE GENOMIC DNA]</scope>
    <source>
        <tissue evidence="3">Young leaves</tissue>
    </source>
</reference>
<evidence type="ECO:0000313" key="3">
    <source>
        <dbReference type="EMBL" id="KAK6783289.1"/>
    </source>
</evidence>
<gene>
    <name evidence="3" type="ORF">RDI58_021086</name>
</gene>
<keyword evidence="2" id="KW-0732">Signal</keyword>
<dbReference type="EMBL" id="JBANQN010000008">
    <property type="protein sequence ID" value="KAK6783289.1"/>
    <property type="molecule type" value="Genomic_DNA"/>
</dbReference>
<evidence type="ECO:0000256" key="1">
    <source>
        <dbReference type="SAM" id="MobiDB-lite"/>
    </source>
</evidence>